<evidence type="ECO:0000313" key="2">
    <source>
        <dbReference type="EMBL" id="KAK1923242.1"/>
    </source>
</evidence>
<evidence type="ECO:0000313" key="3">
    <source>
        <dbReference type="Proteomes" id="UP001182556"/>
    </source>
</evidence>
<sequence>MKRLGWSQTDPIPPSDHLLDGDDPGTYGRFCMLLIKSESRPHQVIPTHEVIAAVLIMKRGQDAACIRWIQPILVIFGCLPKTPQTCIHGKITRRSPNGFTPDLGCRNQSMTRLGAQIKRGRLAHVRPWSSRVMQITRYTGRPSYRPVTPHRCALLPSTLRDTYPLQLRLCYTHRSSIGSLLTAVRALGNNDSDQPSPSPIPSAVLRPG</sequence>
<dbReference type="AlphaFoldDB" id="A0AAD9CXC4"/>
<evidence type="ECO:0000256" key="1">
    <source>
        <dbReference type="SAM" id="MobiDB-lite"/>
    </source>
</evidence>
<accession>A0AAD9CXC4</accession>
<gene>
    <name evidence="2" type="ORF">DB88DRAFT_341657</name>
</gene>
<name>A0AAD9CXC4_PAPLA</name>
<dbReference type="EMBL" id="JAODAN010000007">
    <property type="protein sequence ID" value="KAK1923242.1"/>
    <property type="molecule type" value="Genomic_DNA"/>
</dbReference>
<feature type="region of interest" description="Disordered" evidence="1">
    <location>
        <begin position="1"/>
        <end position="21"/>
    </location>
</feature>
<protein>
    <submittedName>
        <fullName evidence="2">Uncharacterized protein</fullName>
    </submittedName>
</protein>
<comment type="caution">
    <text evidence="2">The sequence shown here is derived from an EMBL/GenBank/DDBJ whole genome shotgun (WGS) entry which is preliminary data.</text>
</comment>
<dbReference type="Proteomes" id="UP001182556">
    <property type="component" value="Unassembled WGS sequence"/>
</dbReference>
<feature type="region of interest" description="Disordered" evidence="1">
    <location>
        <begin position="188"/>
        <end position="208"/>
    </location>
</feature>
<organism evidence="2 3">
    <name type="scientific">Papiliotrema laurentii</name>
    <name type="common">Cryptococcus laurentii</name>
    <dbReference type="NCBI Taxonomy" id="5418"/>
    <lineage>
        <taxon>Eukaryota</taxon>
        <taxon>Fungi</taxon>
        <taxon>Dikarya</taxon>
        <taxon>Basidiomycota</taxon>
        <taxon>Agaricomycotina</taxon>
        <taxon>Tremellomycetes</taxon>
        <taxon>Tremellales</taxon>
        <taxon>Rhynchogastremaceae</taxon>
        <taxon>Papiliotrema</taxon>
    </lineage>
</organism>
<feature type="compositionally biased region" description="Polar residues" evidence="1">
    <location>
        <begin position="1"/>
        <end position="10"/>
    </location>
</feature>
<reference evidence="2" key="1">
    <citation type="submission" date="2023-02" db="EMBL/GenBank/DDBJ databases">
        <title>Identification and recombinant expression of a fungal hydrolase from Papiliotrema laurentii that hydrolyzes apple cutin and clears colloidal polyester polyurethane.</title>
        <authorList>
            <consortium name="DOE Joint Genome Institute"/>
            <person name="Roman V.A."/>
            <person name="Bojanowski C."/>
            <person name="Crable B.R."/>
            <person name="Wagner D.N."/>
            <person name="Hung C.S."/>
            <person name="Nadeau L.J."/>
            <person name="Schratz L."/>
            <person name="Haridas S."/>
            <person name="Pangilinan J."/>
            <person name="Lipzen A."/>
            <person name="Na H."/>
            <person name="Yan M."/>
            <person name="Ng V."/>
            <person name="Grigoriev I.V."/>
            <person name="Spatafora J.W."/>
            <person name="Barlow D."/>
            <person name="Biffinger J."/>
            <person name="Kelley-Loughnane N."/>
            <person name="Varaljay V.A."/>
            <person name="Crookes-Goodson W.J."/>
        </authorList>
    </citation>
    <scope>NUCLEOTIDE SEQUENCE</scope>
    <source>
        <strain evidence="2">5307AH</strain>
    </source>
</reference>
<keyword evidence="3" id="KW-1185">Reference proteome</keyword>
<proteinExistence type="predicted"/>